<protein>
    <submittedName>
        <fullName evidence="1">Aminoacylase-1</fullName>
    </submittedName>
</protein>
<keyword evidence="2" id="KW-1185">Reference proteome</keyword>
<dbReference type="PANTHER" id="PTHR45892">
    <property type="entry name" value="AMINOACYLASE-1"/>
    <property type="match status" value="1"/>
</dbReference>
<comment type="caution">
    <text evidence="1">The sequence shown here is derived from an EMBL/GenBank/DDBJ whole genome shotgun (WGS) entry which is preliminary data.</text>
</comment>
<organism evidence="1 2">
    <name type="scientific">Smittium culicis</name>
    <dbReference type="NCBI Taxonomy" id="133412"/>
    <lineage>
        <taxon>Eukaryota</taxon>
        <taxon>Fungi</taxon>
        <taxon>Fungi incertae sedis</taxon>
        <taxon>Zoopagomycota</taxon>
        <taxon>Kickxellomycotina</taxon>
        <taxon>Harpellomycetes</taxon>
        <taxon>Harpellales</taxon>
        <taxon>Legeriomycetaceae</taxon>
        <taxon>Smittium</taxon>
    </lineage>
</organism>
<reference evidence="2" key="1">
    <citation type="submission" date="2017-01" db="EMBL/GenBank/DDBJ databases">
        <authorList>
            <person name="Wang Y."/>
            <person name="White M."/>
            <person name="Kvist S."/>
            <person name="Moncalvo J.-M."/>
        </authorList>
    </citation>
    <scope>NUCLEOTIDE SEQUENCE [LARGE SCALE GENOMIC DNA]</scope>
    <source>
        <strain evidence="2">ID-206-W2</strain>
    </source>
</reference>
<dbReference type="Proteomes" id="UP000187429">
    <property type="component" value="Unassembled WGS sequence"/>
</dbReference>
<evidence type="ECO:0000313" key="2">
    <source>
        <dbReference type="Proteomes" id="UP000187429"/>
    </source>
</evidence>
<dbReference type="AlphaFoldDB" id="A0A1R1YR02"/>
<dbReference type="GO" id="GO:0004046">
    <property type="term" value="F:aminoacylase activity"/>
    <property type="evidence" value="ECO:0007669"/>
    <property type="project" value="TreeGrafter"/>
</dbReference>
<dbReference type="PANTHER" id="PTHR45892:SF1">
    <property type="entry name" value="AMINOACYLASE-1"/>
    <property type="match status" value="1"/>
</dbReference>
<name>A0A1R1YR02_9FUNG</name>
<dbReference type="OrthoDB" id="10059875at2759"/>
<evidence type="ECO:0000313" key="1">
    <source>
        <dbReference type="EMBL" id="OMJ29317.1"/>
    </source>
</evidence>
<proteinExistence type="predicted"/>
<gene>
    <name evidence="1" type="ORF">AYI69_g1185</name>
</gene>
<accession>A0A1R1YR02</accession>
<sequence>MALIDLEEFRKFLHYLAEKNGVEFKIIHPDEKSTITKIGRSNIFIDTFLNTIKTKNIHYVPINSASSTDARYIRPKGIIAFEFNPITNTPSLTHNHDEYIFGSKYVKGIDIYADLAKELA</sequence>
<dbReference type="InterPro" id="IPR052083">
    <property type="entry name" value="Aminoacylase-1_M20A"/>
</dbReference>
<dbReference type="SUPFAM" id="SSF53187">
    <property type="entry name" value="Zn-dependent exopeptidases"/>
    <property type="match status" value="1"/>
</dbReference>
<dbReference type="EMBL" id="LSSM01000318">
    <property type="protein sequence ID" value="OMJ29317.1"/>
    <property type="molecule type" value="Genomic_DNA"/>
</dbReference>
<dbReference type="Gene3D" id="1.10.150.900">
    <property type="match status" value="1"/>
</dbReference>